<sequence>MEIPSTDSEVTEVYMNVRRREPVFPGFAYGFLYATHGRVRRTVAVPYNYGVSKLRTINDLHVHIWVPNTSPVPHVVDMAVGRQRVTTCPGSLVRLEFAYSVIYVPPTSASECAVNQCSSLRAATEWKGNILVLKHGKRKPVINMEAEDAFLVDTIVSAAPPATPLHSKNNPIDPACFGGKREILRLRHPRSTASPIDASSPSAFG</sequence>
<gene>
    <name evidence="1" type="ORF">C8F04DRAFT_1199458</name>
</gene>
<evidence type="ECO:0000313" key="2">
    <source>
        <dbReference type="Proteomes" id="UP001218188"/>
    </source>
</evidence>
<comment type="caution">
    <text evidence="1">The sequence shown here is derived from an EMBL/GenBank/DDBJ whole genome shotgun (WGS) entry which is preliminary data.</text>
</comment>
<dbReference type="Proteomes" id="UP001218188">
    <property type="component" value="Unassembled WGS sequence"/>
</dbReference>
<accession>A0AAD6WML1</accession>
<proteinExistence type="predicted"/>
<dbReference type="AlphaFoldDB" id="A0AAD6WML1"/>
<name>A0AAD6WML1_9AGAR</name>
<reference evidence="1" key="1">
    <citation type="submission" date="2023-03" db="EMBL/GenBank/DDBJ databases">
        <title>Massive genome expansion in bonnet fungi (Mycena s.s.) driven by repeated elements and novel gene families across ecological guilds.</title>
        <authorList>
            <consortium name="Lawrence Berkeley National Laboratory"/>
            <person name="Harder C.B."/>
            <person name="Miyauchi S."/>
            <person name="Viragh M."/>
            <person name="Kuo A."/>
            <person name="Thoen E."/>
            <person name="Andreopoulos B."/>
            <person name="Lu D."/>
            <person name="Skrede I."/>
            <person name="Drula E."/>
            <person name="Henrissat B."/>
            <person name="Morin E."/>
            <person name="Kohler A."/>
            <person name="Barry K."/>
            <person name="LaButti K."/>
            <person name="Morin E."/>
            <person name="Salamov A."/>
            <person name="Lipzen A."/>
            <person name="Mereny Z."/>
            <person name="Hegedus B."/>
            <person name="Baldrian P."/>
            <person name="Stursova M."/>
            <person name="Weitz H."/>
            <person name="Taylor A."/>
            <person name="Grigoriev I.V."/>
            <person name="Nagy L.G."/>
            <person name="Martin F."/>
            <person name="Kauserud H."/>
        </authorList>
    </citation>
    <scope>NUCLEOTIDE SEQUENCE</scope>
    <source>
        <strain evidence="1">CBHHK200</strain>
    </source>
</reference>
<protein>
    <submittedName>
        <fullName evidence="1">Uncharacterized protein</fullName>
    </submittedName>
</protein>
<organism evidence="1 2">
    <name type="scientific">Mycena alexandri</name>
    <dbReference type="NCBI Taxonomy" id="1745969"/>
    <lineage>
        <taxon>Eukaryota</taxon>
        <taxon>Fungi</taxon>
        <taxon>Dikarya</taxon>
        <taxon>Basidiomycota</taxon>
        <taxon>Agaricomycotina</taxon>
        <taxon>Agaricomycetes</taxon>
        <taxon>Agaricomycetidae</taxon>
        <taxon>Agaricales</taxon>
        <taxon>Marasmiineae</taxon>
        <taxon>Mycenaceae</taxon>
        <taxon>Mycena</taxon>
    </lineage>
</organism>
<evidence type="ECO:0000313" key="1">
    <source>
        <dbReference type="EMBL" id="KAJ7018095.1"/>
    </source>
</evidence>
<dbReference type="EMBL" id="JARJCM010000359">
    <property type="protein sequence ID" value="KAJ7018095.1"/>
    <property type="molecule type" value="Genomic_DNA"/>
</dbReference>
<keyword evidence="2" id="KW-1185">Reference proteome</keyword>